<keyword evidence="1" id="KW-0175">Coiled coil</keyword>
<evidence type="ECO:0000256" key="1">
    <source>
        <dbReference type="SAM" id="Coils"/>
    </source>
</evidence>
<dbReference type="Proteomes" id="UP000217895">
    <property type="component" value="Chromosome"/>
</dbReference>
<evidence type="ECO:0000313" key="5">
    <source>
        <dbReference type="Proteomes" id="UP000217895"/>
    </source>
</evidence>
<dbReference type="InterPro" id="IPR040377">
    <property type="entry name" value="Ssl2009-like"/>
</dbReference>
<reference evidence="4 5" key="1">
    <citation type="submission" date="2017-06" db="EMBL/GenBank/DDBJ databases">
        <title>Genome sequencing of cyanobaciteial culture collection at National Institute for Environmental Studies (NIES).</title>
        <authorList>
            <person name="Hirose Y."/>
            <person name="Shimura Y."/>
            <person name="Fujisawa T."/>
            <person name="Nakamura Y."/>
            <person name="Kawachi M."/>
        </authorList>
    </citation>
    <scope>NUCLEOTIDE SEQUENCE [LARGE SCALE GENOMIC DNA]</scope>
    <source>
        <strain evidence="4 5">NIES-2135</strain>
    </source>
</reference>
<keyword evidence="3" id="KW-0472">Membrane</keyword>
<feature type="transmembrane region" description="Helical" evidence="3">
    <location>
        <begin position="30"/>
        <end position="52"/>
    </location>
</feature>
<evidence type="ECO:0000256" key="2">
    <source>
        <dbReference type="SAM" id="MobiDB-lite"/>
    </source>
</evidence>
<accession>A0A1Z4JN21</accession>
<dbReference type="EMBL" id="AP018203">
    <property type="protein sequence ID" value="BAY58142.1"/>
    <property type="molecule type" value="Genomic_DNA"/>
</dbReference>
<organism evidence="4 5">
    <name type="scientific">Leptolyngbya boryana NIES-2135</name>
    <dbReference type="NCBI Taxonomy" id="1973484"/>
    <lineage>
        <taxon>Bacteria</taxon>
        <taxon>Bacillati</taxon>
        <taxon>Cyanobacteriota</taxon>
        <taxon>Cyanophyceae</taxon>
        <taxon>Leptolyngbyales</taxon>
        <taxon>Leptolyngbyaceae</taxon>
        <taxon>Leptolyngbya group</taxon>
        <taxon>Leptolyngbya</taxon>
    </lineage>
</organism>
<sequence>MRAIVFSERKGRYNKRDVQRRPTMSQQDNFSGGFVLGAIVGGVVGGIIGAALTSQRLAEEGEDGTKPELADARVKSKRRMRASAEQNIELARRSLEDKIAQLNDAIDDVRQQLGNVNGRAIEQDREGSMRED</sequence>
<gene>
    <name evidence="4" type="ORF">NIES2135_50150</name>
</gene>
<keyword evidence="3" id="KW-0812">Transmembrane</keyword>
<dbReference type="AlphaFoldDB" id="A0A1Z4JN21"/>
<evidence type="ECO:0000313" key="4">
    <source>
        <dbReference type="EMBL" id="BAY58142.1"/>
    </source>
</evidence>
<evidence type="ECO:0000256" key="3">
    <source>
        <dbReference type="SAM" id="Phobius"/>
    </source>
</evidence>
<feature type="region of interest" description="Disordered" evidence="2">
    <location>
        <begin position="57"/>
        <end position="80"/>
    </location>
</feature>
<dbReference type="PANTHER" id="PTHR34048">
    <property type="entry name" value="LOW-DENSITY RECEPTOR-LIKE PROTEIN"/>
    <property type="match status" value="1"/>
</dbReference>
<evidence type="ECO:0008006" key="6">
    <source>
        <dbReference type="Google" id="ProtNLM"/>
    </source>
</evidence>
<protein>
    <recommendedName>
        <fullName evidence="6">Gas vesicle protein</fullName>
    </recommendedName>
</protein>
<name>A0A1Z4JN21_LEPBY</name>
<keyword evidence="5" id="KW-1185">Reference proteome</keyword>
<feature type="compositionally biased region" description="Basic and acidic residues" evidence="2">
    <location>
        <begin position="57"/>
        <end position="74"/>
    </location>
</feature>
<dbReference type="PANTHER" id="PTHR34048:SF3">
    <property type="entry name" value="LOW-DENSITY RECEPTOR-LIKE PROTEIN"/>
    <property type="match status" value="1"/>
</dbReference>
<keyword evidence="3" id="KW-1133">Transmembrane helix</keyword>
<proteinExistence type="predicted"/>
<feature type="coiled-coil region" evidence="1">
    <location>
        <begin position="81"/>
        <end position="119"/>
    </location>
</feature>